<feature type="transmembrane region" description="Helical" evidence="1">
    <location>
        <begin position="94"/>
        <end position="117"/>
    </location>
</feature>
<dbReference type="AlphaFoldDB" id="A0A830EA10"/>
<accession>A0A830EA10</accession>
<keyword evidence="1" id="KW-0472">Membrane</keyword>
<feature type="transmembrane region" description="Helical" evidence="1">
    <location>
        <begin position="63"/>
        <end position="82"/>
    </location>
</feature>
<comment type="caution">
    <text evidence="2">The sequence shown here is derived from an EMBL/GenBank/DDBJ whole genome shotgun (WGS) entry which is preliminary data.</text>
</comment>
<dbReference type="Proteomes" id="UP000653099">
    <property type="component" value="Unassembled WGS sequence"/>
</dbReference>
<evidence type="ECO:0000313" key="2">
    <source>
        <dbReference type="EMBL" id="GGJ05793.1"/>
    </source>
</evidence>
<dbReference type="RefSeq" id="WP_188786718.1">
    <property type="nucleotide sequence ID" value="NZ_BMOC01000007.1"/>
</dbReference>
<evidence type="ECO:0000256" key="1">
    <source>
        <dbReference type="SAM" id="Phobius"/>
    </source>
</evidence>
<dbReference type="EMBL" id="BMOC01000007">
    <property type="protein sequence ID" value="GGJ05793.1"/>
    <property type="molecule type" value="Genomic_DNA"/>
</dbReference>
<keyword evidence="3" id="KW-1185">Reference proteome</keyword>
<keyword evidence="1" id="KW-0812">Transmembrane</keyword>
<feature type="transmembrane region" description="Helical" evidence="1">
    <location>
        <begin position="36"/>
        <end position="56"/>
    </location>
</feature>
<gene>
    <name evidence="2" type="ORF">GCM10008995_14470</name>
</gene>
<sequence length="120" mass="11443">MSGTPSFGSDVVGWIARGSTAACFVGGAWLAVTGRLVIAGVAFLAAHTLLGGAAVVQGQRRRGAGLSLLGLGWLAMSVGIAAESGGEVGLPATPLLALGAGLVGVGALLTTGGISVASSE</sequence>
<reference evidence="2" key="2">
    <citation type="submission" date="2020-09" db="EMBL/GenBank/DDBJ databases">
        <authorList>
            <person name="Sun Q."/>
            <person name="Ohkuma M."/>
        </authorList>
    </citation>
    <scope>NUCLEOTIDE SEQUENCE</scope>
    <source>
        <strain evidence="2">JCM 14359</strain>
    </source>
</reference>
<evidence type="ECO:0000313" key="3">
    <source>
        <dbReference type="Proteomes" id="UP000653099"/>
    </source>
</evidence>
<protein>
    <submittedName>
        <fullName evidence="2">Uncharacterized protein</fullName>
    </submittedName>
</protein>
<proteinExistence type="predicted"/>
<keyword evidence="1" id="KW-1133">Transmembrane helix</keyword>
<name>A0A830EA10_9EURY</name>
<reference evidence="2" key="1">
    <citation type="journal article" date="2014" name="Int. J. Syst. Evol. Microbiol.">
        <title>Complete genome sequence of Corynebacterium casei LMG S-19264T (=DSM 44701T), isolated from a smear-ripened cheese.</title>
        <authorList>
            <consortium name="US DOE Joint Genome Institute (JGI-PGF)"/>
            <person name="Walter F."/>
            <person name="Albersmeier A."/>
            <person name="Kalinowski J."/>
            <person name="Ruckert C."/>
        </authorList>
    </citation>
    <scope>NUCLEOTIDE SEQUENCE</scope>
    <source>
        <strain evidence="2">JCM 14359</strain>
    </source>
</reference>
<organism evidence="2 3">
    <name type="scientific">Halobellus salinus</name>
    <dbReference type="NCBI Taxonomy" id="931585"/>
    <lineage>
        <taxon>Archaea</taxon>
        <taxon>Methanobacteriati</taxon>
        <taxon>Methanobacteriota</taxon>
        <taxon>Stenosarchaea group</taxon>
        <taxon>Halobacteria</taxon>
        <taxon>Halobacteriales</taxon>
        <taxon>Haloferacaceae</taxon>
        <taxon>Halobellus</taxon>
    </lineage>
</organism>